<dbReference type="Gene3D" id="3.40.50.150">
    <property type="entry name" value="Vaccinia Virus protein VP39"/>
    <property type="match status" value="1"/>
</dbReference>
<organism evidence="1 2">
    <name type="scientific">Paenibacillus melissococcoides</name>
    <dbReference type="NCBI Taxonomy" id="2912268"/>
    <lineage>
        <taxon>Bacteria</taxon>
        <taxon>Bacillati</taxon>
        <taxon>Bacillota</taxon>
        <taxon>Bacilli</taxon>
        <taxon>Bacillales</taxon>
        <taxon>Paenibacillaceae</taxon>
        <taxon>Paenibacillus</taxon>
    </lineage>
</organism>
<accession>A0ABM9FXU1</accession>
<gene>
    <name evidence="1" type="ORF">WJ0W_001275</name>
</gene>
<protein>
    <submittedName>
        <fullName evidence="1">Uncharacterized protein</fullName>
    </submittedName>
</protein>
<dbReference type="SUPFAM" id="SSF53335">
    <property type="entry name" value="S-adenosyl-L-methionine-dependent methyltransferases"/>
    <property type="match status" value="1"/>
</dbReference>
<sequence>MGSRGTGYPFRSIHDLIYDVEFYAPAFFMQHLLIAEWERLLSPNWLQAKLRDRCMRIAARLEKRRWRRHWRRRCLAGPRPGRIGLPPQPASAGFDSEAPSFVSWPGVIHYLPRDDAFATLRMLADICPAGSEIVFDYWDTEAFHPDRAAFRVKWMQEMLRYAGEPMLTGLAPSAIAGQLRESGLHLREQLSPEAIQERFFMNRSDGYMHTNTLISSVLRSYSSTMESPHFFSVPGE</sequence>
<comment type="caution">
    <text evidence="1">The sequence shown here is derived from an EMBL/GenBank/DDBJ whole genome shotgun (WGS) entry which is preliminary data.</text>
</comment>
<keyword evidence="2" id="KW-1185">Reference proteome</keyword>
<evidence type="ECO:0000313" key="2">
    <source>
        <dbReference type="Proteomes" id="UP001154322"/>
    </source>
</evidence>
<reference evidence="1" key="1">
    <citation type="submission" date="2022-06" db="EMBL/GenBank/DDBJ databases">
        <authorList>
            <person name="Dietemann V."/>
            <person name="Ory F."/>
            <person name="Dainat B."/>
            <person name="Oberhansli S."/>
        </authorList>
    </citation>
    <scope>NUCLEOTIDE SEQUENCE</scope>
    <source>
        <strain evidence="1">Ena-SAMPLE-TAB-26-04-2022-14:26:32:270-5432</strain>
    </source>
</reference>
<dbReference type="Proteomes" id="UP001154322">
    <property type="component" value="Unassembled WGS sequence"/>
</dbReference>
<evidence type="ECO:0000313" key="1">
    <source>
        <dbReference type="EMBL" id="CAH8244036.1"/>
    </source>
</evidence>
<dbReference type="EMBL" id="CALYLO010000001">
    <property type="protein sequence ID" value="CAH8244036.1"/>
    <property type="molecule type" value="Genomic_DNA"/>
</dbReference>
<dbReference type="InterPro" id="IPR029063">
    <property type="entry name" value="SAM-dependent_MTases_sf"/>
</dbReference>
<proteinExistence type="predicted"/>
<dbReference type="RefSeq" id="WP_213429133.1">
    <property type="nucleotide sequence ID" value="NZ_AP031286.1"/>
</dbReference>
<name>A0ABM9FXU1_9BACL</name>